<proteinExistence type="predicted"/>
<dbReference type="EMBL" id="JAHQCX010000003">
    <property type="protein sequence ID" value="MBU9725397.1"/>
    <property type="molecule type" value="Genomic_DNA"/>
</dbReference>
<evidence type="ECO:0000313" key="1">
    <source>
        <dbReference type="EMBL" id="MBU9725397.1"/>
    </source>
</evidence>
<gene>
    <name evidence="1" type="ORF">KTH90_05145</name>
</gene>
<dbReference type="Proteomes" id="UP001314681">
    <property type="component" value="Unassembled WGS sequence"/>
</dbReference>
<protein>
    <submittedName>
        <fullName evidence="1">Uncharacterized protein</fullName>
    </submittedName>
</protein>
<accession>A0ABS6K4H5</accession>
<evidence type="ECO:0000313" key="2">
    <source>
        <dbReference type="Proteomes" id="UP001314681"/>
    </source>
</evidence>
<reference evidence="1 2" key="1">
    <citation type="submission" date="2021-06" db="EMBL/GenBank/DDBJ databases">
        <title>Description of novel taxa of the family Lachnospiraceae.</title>
        <authorList>
            <person name="Chaplin A.V."/>
            <person name="Sokolova S.R."/>
            <person name="Pikina A.P."/>
            <person name="Korzhanova M."/>
            <person name="Belova V."/>
            <person name="Korostin D."/>
            <person name="Efimov B.A."/>
        </authorList>
    </citation>
    <scope>NUCLEOTIDE SEQUENCE [LARGE SCALE GENOMIC DNA]</scope>
    <source>
        <strain evidence="1 2">ASD4241</strain>
    </source>
</reference>
<sequence length="159" mass="18677">MNGDKIYEDEFTFLSKVSIGTDHRDLTDSERVVRAKIEQQYLKENGFVDHITYSSFRNKLKEENNKRQQALKSGGKVYGPQQFDMFVYYDYYYSEARNSMISGIMENQITDQEVAEYCICLGYTGEPGEDEKNMAKYNIALQRYWFNIEQMISDAVVKK</sequence>
<organism evidence="1 2">
    <name type="scientific">Diplocloster modestus</name>
    <dbReference type="NCBI Taxonomy" id="2850322"/>
    <lineage>
        <taxon>Bacteria</taxon>
        <taxon>Bacillati</taxon>
        <taxon>Bacillota</taxon>
        <taxon>Clostridia</taxon>
        <taxon>Lachnospirales</taxon>
        <taxon>Lachnospiraceae</taxon>
        <taxon>Diplocloster</taxon>
    </lineage>
</organism>
<keyword evidence="2" id="KW-1185">Reference proteome</keyword>
<name>A0ABS6K4H5_9FIRM</name>
<dbReference type="RefSeq" id="WP_238726378.1">
    <property type="nucleotide sequence ID" value="NZ_JAHQCX010000003.1"/>
</dbReference>
<comment type="caution">
    <text evidence="1">The sequence shown here is derived from an EMBL/GenBank/DDBJ whole genome shotgun (WGS) entry which is preliminary data.</text>
</comment>